<reference evidence="3 4" key="1">
    <citation type="submission" date="2012-06" db="EMBL/GenBank/DDBJ databases">
        <title>Complete sequence of Sulfurospirillum barnesii SES-3.</title>
        <authorList>
            <consortium name="US DOE Joint Genome Institute"/>
            <person name="Lucas S."/>
            <person name="Han J."/>
            <person name="Lapidus A."/>
            <person name="Cheng J.-F."/>
            <person name="Goodwin L."/>
            <person name="Pitluck S."/>
            <person name="Peters L."/>
            <person name="Ovchinnikova G."/>
            <person name="Lu M."/>
            <person name="Detter J.C."/>
            <person name="Han C."/>
            <person name="Tapia R."/>
            <person name="Land M."/>
            <person name="Hauser L."/>
            <person name="Kyrpides N."/>
            <person name="Ivanova N."/>
            <person name="Pagani I."/>
            <person name="Stolz J."/>
            <person name="Arkin A."/>
            <person name="Dehal P."/>
            <person name="Oremland R."/>
            <person name="Saltikov C."/>
            <person name="Basu P."/>
            <person name="Hollibaugh J."/>
            <person name="Newman D."/>
            <person name="Stolyar S."/>
            <person name="Hazen T."/>
            <person name="Woyke T."/>
        </authorList>
    </citation>
    <scope>NUCLEOTIDE SEQUENCE [LARGE SCALE GENOMIC DNA]</scope>
    <source>
        <strain evidence="4">ATCC 700032 / DSM 10660 / SES-3</strain>
    </source>
</reference>
<dbReference type="HOGENOM" id="CLU_168222_2_0_7"/>
<keyword evidence="2" id="KW-0480">Metal-thiolate cluster</keyword>
<gene>
    <name evidence="3" type="ordered locus">Sulba_0421</name>
</gene>
<dbReference type="InterPro" id="IPR049708">
    <property type="entry name" value="PP0621-like"/>
</dbReference>
<sequence>MLFKIAILLGVLFLIYLFFFKNRRQEDVKKSTTHTKVLEGETMVECQKCSTFVSHNEAIIKDGQFYCSKECARLS</sequence>
<organism evidence="3 4">
    <name type="scientific">Sulfurospirillum barnesii (strain ATCC 700032 / DSM 10660 / SES-3)</name>
    <dbReference type="NCBI Taxonomy" id="760154"/>
    <lineage>
        <taxon>Bacteria</taxon>
        <taxon>Pseudomonadati</taxon>
        <taxon>Campylobacterota</taxon>
        <taxon>Epsilonproteobacteria</taxon>
        <taxon>Campylobacterales</taxon>
        <taxon>Sulfurospirillaceae</taxon>
        <taxon>Sulfurospirillum</taxon>
    </lineage>
</organism>
<dbReference type="NCBIfam" id="NF041023">
    <property type="entry name" value="PP0621_fam"/>
    <property type="match status" value="1"/>
</dbReference>
<keyword evidence="4" id="KW-1185">Reference proteome</keyword>
<dbReference type="Gene3D" id="2.30.170.10">
    <property type="match status" value="1"/>
</dbReference>
<evidence type="ECO:0000313" key="3">
    <source>
        <dbReference type="EMBL" id="AFL67739.1"/>
    </source>
</evidence>
<evidence type="ECO:0000256" key="1">
    <source>
        <dbReference type="ARBA" id="ARBA00022723"/>
    </source>
</evidence>
<dbReference type="Proteomes" id="UP000006176">
    <property type="component" value="Chromosome"/>
</dbReference>
<dbReference type="eggNOG" id="ENOG5033BBV">
    <property type="taxonomic scope" value="Bacteria"/>
</dbReference>
<dbReference type="RefSeq" id="WP_014768619.1">
    <property type="nucleotide sequence ID" value="NC_018002.1"/>
</dbReference>
<dbReference type="KEGG" id="sba:Sulba_0421"/>
<dbReference type="SUPFAM" id="SSF57868">
    <property type="entry name" value="Metallothionein"/>
    <property type="match status" value="1"/>
</dbReference>
<proteinExistence type="predicted"/>
<dbReference type="AlphaFoldDB" id="I3XUW5"/>
<dbReference type="EMBL" id="CP003333">
    <property type="protein sequence ID" value="AFL67739.1"/>
    <property type="molecule type" value="Genomic_DNA"/>
</dbReference>
<evidence type="ECO:0000256" key="2">
    <source>
        <dbReference type="ARBA" id="ARBA00022851"/>
    </source>
</evidence>
<dbReference type="OrthoDB" id="5356091at2"/>
<dbReference type="STRING" id="760154.Sulba_0421"/>
<protein>
    <submittedName>
        <fullName evidence="3">Prokaryotic metallothionein</fullName>
    </submittedName>
</protein>
<keyword evidence="1" id="KW-0479">Metal-binding</keyword>
<name>I3XUW5_SULBS</name>
<dbReference type="PATRIC" id="fig|760154.4.peg.418"/>
<dbReference type="GO" id="GO:0046872">
    <property type="term" value="F:metal ion binding"/>
    <property type="evidence" value="ECO:0007669"/>
    <property type="project" value="UniProtKB-KW"/>
</dbReference>
<dbReference type="InterPro" id="IPR017854">
    <property type="entry name" value="Metalthion_dom_sf"/>
</dbReference>
<accession>I3XUW5</accession>
<evidence type="ECO:0000313" key="4">
    <source>
        <dbReference type="Proteomes" id="UP000006176"/>
    </source>
</evidence>